<accession>A0A0F5VCV2</accession>
<dbReference type="InterPro" id="IPR018060">
    <property type="entry name" value="HTH_AraC"/>
</dbReference>
<sequence length="345" mass="39631">MKDLYVRAVNIARFDAFALAHKVKVGPLIREAGLPSDVFTHPEHLILFRRFTRLMTLAQLRFNIPLVGLKFGLYQGTAAIGPLFHLISNAQNVEQALQELINNFYLHSEGAEIRLVEIDDLVVLCYNPSLEIDDDVAPITEVAIGVGLRLLQLFFGKQWKPKHIFFQHLPLASVTEYEVVLQQTPDFNSLYNGLGFERQWLKQPLVNADPSLHRLVKQHIQRLEDVTLDKIPEQVRRVLYGLLPNGKGSLTDVAQFMMLSSRTLQRYLKDEGTSFKIILEETRKKMATRYLRESNMSLTQLAEVLGYADNVAFSRAFCAWFGLTPRQWQKQEGIKKRTGLKRRVR</sequence>
<evidence type="ECO:0000256" key="3">
    <source>
        <dbReference type="ARBA" id="ARBA00023163"/>
    </source>
</evidence>
<keyword evidence="6" id="KW-1185">Reference proteome</keyword>
<proteinExistence type="predicted"/>
<dbReference type="InterPro" id="IPR032687">
    <property type="entry name" value="AraC-type_N"/>
</dbReference>
<dbReference type="Gene3D" id="1.10.10.60">
    <property type="entry name" value="Homeodomain-like"/>
    <property type="match status" value="1"/>
</dbReference>
<evidence type="ECO:0000259" key="4">
    <source>
        <dbReference type="PROSITE" id="PS01124"/>
    </source>
</evidence>
<comment type="caution">
    <text evidence="5">The sequence shown here is derived from an EMBL/GenBank/DDBJ whole genome shotgun (WGS) entry which is preliminary data.</text>
</comment>
<feature type="domain" description="HTH araC/xylS-type" evidence="4">
    <location>
        <begin position="233"/>
        <end position="331"/>
    </location>
</feature>
<dbReference type="AlphaFoldDB" id="A0A0F5VCV2"/>
<reference evidence="5 6" key="1">
    <citation type="submission" date="2014-12" db="EMBL/GenBank/DDBJ databases">
        <title>Mercury Reductase activity and rhizosphere competence traits in the genome of root associated Photobacterium halotolerans MELD1.</title>
        <authorList>
            <person name="Mathew D.C."/>
            <person name="Huang C.-C."/>
        </authorList>
    </citation>
    <scope>NUCLEOTIDE SEQUENCE [LARGE SCALE GENOMIC DNA]</scope>
    <source>
        <strain evidence="5 6">MELD1</strain>
    </source>
</reference>
<dbReference type="RefSeq" id="WP_046221089.1">
    <property type="nucleotide sequence ID" value="NZ_JWYV01000011.1"/>
</dbReference>
<dbReference type="PANTHER" id="PTHR47894:SF4">
    <property type="entry name" value="HTH-TYPE TRANSCRIPTIONAL REGULATOR GADX"/>
    <property type="match status" value="1"/>
</dbReference>
<dbReference type="GO" id="GO:0005829">
    <property type="term" value="C:cytosol"/>
    <property type="evidence" value="ECO:0007669"/>
    <property type="project" value="TreeGrafter"/>
</dbReference>
<evidence type="ECO:0000256" key="1">
    <source>
        <dbReference type="ARBA" id="ARBA00023015"/>
    </source>
</evidence>
<dbReference type="SUPFAM" id="SSF46689">
    <property type="entry name" value="Homeodomain-like"/>
    <property type="match status" value="1"/>
</dbReference>
<dbReference type="Pfam" id="PF12833">
    <property type="entry name" value="HTH_18"/>
    <property type="match status" value="1"/>
</dbReference>
<gene>
    <name evidence="5" type="ORF">KY46_13080</name>
</gene>
<keyword evidence="2" id="KW-0238">DNA-binding</keyword>
<dbReference type="STRING" id="265726.KY46_13080"/>
<evidence type="ECO:0000313" key="5">
    <source>
        <dbReference type="EMBL" id="KKC99314.1"/>
    </source>
</evidence>
<dbReference type="GO" id="GO:0000976">
    <property type="term" value="F:transcription cis-regulatory region binding"/>
    <property type="evidence" value="ECO:0007669"/>
    <property type="project" value="TreeGrafter"/>
</dbReference>
<organism evidence="5 6">
    <name type="scientific">Photobacterium halotolerans</name>
    <dbReference type="NCBI Taxonomy" id="265726"/>
    <lineage>
        <taxon>Bacteria</taxon>
        <taxon>Pseudomonadati</taxon>
        <taxon>Pseudomonadota</taxon>
        <taxon>Gammaproteobacteria</taxon>
        <taxon>Vibrionales</taxon>
        <taxon>Vibrionaceae</taxon>
        <taxon>Photobacterium</taxon>
    </lineage>
</organism>
<dbReference type="OrthoDB" id="5582699at2"/>
<evidence type="ECO:0000313" key="6">
    <source>
        <dbReference type="Proteomes" id="UP000033633"/>
    </source>
</evidence>
<dbReference type="PROSITE" id="PS01124">
    <property type="entry name" value="HTH_ARAC_FAMILY_2"/>
    <property type="match status" value="1"/>
</dbReference>
<dbReference type="Pfam" id="PF12625">
    <property type="entry name" value="Arabinose_bd"/>
    <property type="match status" value="1"/>
</dbReference>
<dbReference type="PANTHER" id="PTHR47894">
    <property type="entry name" value="HTH-TYPE TRANSCRIPTIONAL REGULATOR GADX"/>
    <property type="match status" value="1"/>
</dbReference>
<keyword evidence="1" id="KW-0805">Transcription regulation</keyword>
<evidence type="ECO:0000256" key="2">
    <source>
        <dbReference type="ARBA" id="ARBA00023125"/>
    </source>
</evidence>
<dbReference type="InterPro" id="IPR009057">
    <property type="entry name" value="Homeodomain-like_sf"/>
</dbReference>
<protein>
    <recommendedName>
        <fullName evidence="4">HTH araC/xylS-type domain-containing protein</fullName>
    </recommendedName>
</protein>
<dbReference type="GO" id="GO:0003700">
    <property type="term" value="F:DNA-binding transcription factor activity"/>
    <property type="evidence" value="ECO:0007669"/>
    <property type="project" value="InterPro"/>
</dbReference>
<keyword evidence="3" id="KW-0804">Transcription</keyword>
<dbReference type="Proteomes" id="UP000033633">
    <property type="component" value="Unassembled WGS sequence"/>
</dbReference>
<name>A0A0F5VCV2_9GAMM</name>
<dbReference type="SMART" id="SM00342">
    <property type="entry name" value="HTH_ARAC"/>
    <property type="match status" value="1"/>
</dbReference>
<dbReference type="EMBL" id="JWYV01000011">
    <property type="protein sequence ID" value="KKC99314.1"/>
    <property type="molecule type" value="Genomic_DNA"/>
</dbReference>
<dbReference type="PATRIC" id="fig|265726.11.peg.836"/>